<dbReference type="OrthoDB" id="8875634at2759"/>
<gene>
    <name evidence="4" type="ORF">PACLA_8A070952</name>
</gene>
<keyword evidence="3" id="KW-0732">Signal</keyword>
<feature type="disulfide bond" evidence="1">
    <location>
        <begin position="138"/>
        <end position="158"/>
    </location>
</feature>
<dbReference type="SMART" id="SM00211">
    <property type="entry name" value="TY"/>
    <property type="match status" value="1"/>
</dbReference>
<dbReference type="InterPro" id="IPR000716">
    <property type="entry name" value="Thyroglobulin_1"/>
</dbReference>
<feature type="compositionally biased region" description="Polar residues" evidence="2">
    <location>
        <begin position="51"/>
        <end position="69"/>
    </location>
</feature>
<dbReference type="InterPro" id="IPR036857">
    <property type="entry name" value="Thyroglobulin_1_sf"/>
</dbReference>
<sequence length="170" mass="19204">MPNRTFSFICTVFLFAVVFLHCLRDANAKSLLKFQDSFNPTARPTNEKEVQQTTTTNAQPSESTKYASTEESEELVPPTVIVVPTTEAPQCRKKANEIEELIEMYRMLGIDLQDISPPECDSEGYYKPRQCQFNGCRCVDRYGSPTSEFIPNGFGFACQTRAIFVDESSQ</sequence>
<dbReference type="AlphaFoldDB" id="A0A7D9IVV6"/>
<feature type="signal peptide" evidence="3">
    <location>
        <begin position="1"/>
        <end position="28"/>
    </location>
</feature>
<evidence type="ECO:0000256" key="1">
    <source>
        <dbReference type="PROSITE-ProRule" id="PRU00500"/>
    </source>
</evidence>
<evidence type="ECO:0000313" key="4">
    <source>
        <dbReference type="EMBL" id="CAB4014631.1"/>
    </source>
</evidence>
<dbReference type="Proteomes" id="UP001152795">
    <property type="component" value="Unassembled WGS sequence"/>
</dbReference>
<dbReference type="PROSITE" id="PS51162">
    <property type="entry name" value="THYROGLOBULIN_1_2"/>
    <property type="match status" value="1"/>
</dbReference>
<feature type="region of interest" description="Disordered" evidence="2">
    <location>
        <begin position="42"/>
        <end position="73"/>
    </location>
</feature>
<comment type="caution">
    <text evidence="1">Lacks conserved residue(s) required for the propagation of feature annotation.</text>
</comment>
<protein>
    <submittedName>
        <fullName evidence="4">Uncharacterized protein</fullName>
    </submittedName>
</protein>
<accession>A0A7D9IVV6</accession>
<evidence type="ECO:0000313" key="5">
    <source>
        <dbReference type="Proteomes" id="UP001152795"/>
    </source>
</evidence>
<organism evidence="4 5">
    <name type="scientific">Paramuricea clavata</name>
    <name type="common">Red gorgonian</name>
    <name type="synonym">Violescent sea-whip</name>
    <dbReference type="NCBI Taxonomy" id="317549"/>
    <lineage>
        <taxon>Eukaryota</taxon>
        <taxon>Metazoa</taxon>
        <taxon>Cnidaria</taxon>
        <taxon>Anthozoa</taxon>
        <taxon>Octocorallia</taxon>
        <taxon>Malacalcyonacea</taxon>
        <taxon>Plexauridae</taxon>
        <taxon>Paramuricea</taxon>
    </lineage>
</organism>
<comment type="caution">
    <text evidence="4">The sequence shown here is derived from an EMBL/GenBank/DDBJ whole genome shotgun (WGS) entry which is preliminary data.</text>
</comment>
<dbReference type="CDD" id="cd00191">
    <property type="entry name" value="TY"/>
    <property type="match status" value="1"/>
</dbReference>
<dbReference type="SUPFAM" id="SSF57610">
    <property type="entry name" value="Thyroglobulin type-1 domain"/>
    <property type="match status" value="1"/>
</dbReference>
<reference evidence="4" key="1">
    <citation type="submission" date="2020-04" db="EMBL/GenBank/DDBJ databases">
        <authorList>
            <person name="Alioto T."/>
            <person name="Alioto T."/>
            <person name="Gomez Garrido J."/>
        </authorList>
    </citation>
    <scope>NUCLEOTIDE SEQUENCE</scope>
    <source>
        <strain evidence="4">A484AB</strain>
    </source>
</reference>
<feature type="chain" id="PRO_5043927136" evidence="3">
    <location>
        <begin position="29"/>
        <end position="170"/>
    </location>
</feature>
<keyword evidence="1" id="KW-1015">Disulfide bond</keyword>
<evidence type="ECO:0000256" key="2">
    <source>
        <dbReference type="SAM" id="MobiDB-lite"/>
    </source>
</evidence>
<dbReference type="Pfam" id="PF00086">
    <property type="entry name" value="Thyroglobulin_1"/>
    <property type="match status" value="1"/>
</dbReference>
<dbReference type="Gene3D" id="4.10.800.10">
    <property type="entry name" value="Thyroglobulin type-1"/>
    <property type="match status" value="1"/>
</dbReference>
<name>A0A7D9IVV6_PARCT</name>
<proteinExistence type="predicted"/>
<keyword evidence="5" id="KW-1185">Reference proteome</keyword>
<dbReference type="EMBL" id="CACRXK020008383">
    <property type="protein sequence ID" value="CAB4014631.1"/>
    <property type="molecule type" value="Genomic_DNA"/>
</dbReference>
<evidence type="ECO:0000256" key="3">
    <source>
        <dbReference type="SAM" id="SignalP"/>
    </source>
</evidence>